<dbReference type="OMA" id="IDYVKHM"/>
<dbReference type="GO" id="GO:0042273">
    <property type="term" value="P:ribosomal large subunit biogenesis"/>
    <property type="evidence" value="ECO:0007669"/>
    <property type="project" value="TreeGrafter"/>
</dbReference>
<evidence type="ECO:0000313" key="6">
    <source>
        <dbReference type="Proteomes" id="UP000887568"/>
    </source>
</evidence>
<comment type="similarity">
    <text evidence="2">Belongs to the NOP16 family.</text>
</comment>
<evidence type="ECO:0000313" key="5">
    <source>
        <dbReference type="EnsemblMetazoa" id="XP_038045490.1"/>
    </source>
</evidence>
<evidence type="ECO:0000256" key="4">
    <source>
        <dbReference type="ARBA" id="ARBA00023242"/>
    </source>
</evidence>
<dbReference type="AlphaFoldDB" id="A0A913Z441"/>
<dbReference type="PANTHER" id="PTHR13243:SF1">
    <property type="entry name" value="NUCLEOLAR PROTEIN 16"/>
    <property type="match status" value="1"/>
</dbReference>
<name>A0A913Z441_PATMI</name>
<dbReference type="Pfam" id="PF09420">
    <property type="entry name" value="Nop16"/>
    <property type="match status" value="1"/>
</dbReference>
<dbReference type="PANTHER" id="PTHR13243">
    <property type="entry name" value="HSPC111 PROTEIN-RELATED"/>
    <property type="match status" value="1"/>
</dbReference>
<dbReference type="Proteomes" id="UP000887568">
    <property type="component" value="Unplaced"/>
</dbReference>
<dbReference type="GeneID" id="119720050"/>
<comment type="subcellular location">
    <subcellularLocation>
        <location evidence="1">Nucleus</location>
        <location evidence="1">Nucleolus</location>
    </subcellularLocation>
</comment>
<dbReference type="GO" id="GO:0005730">
    <property type="term" value="C:nucleolus"/>
    <property type="evidence" value="ECO:0007669"/>
    <property type="project" value="UniProtKB-SubCell"/>
</dbReference>
<sequence length="183" mass="21067">MTKGKKYGYGVNRRRLWKKSRKMPTITCKPLKEAWDQRKSLEKNLADMGLSANPNKTIPIPKMKDKLKPRAVDISEMDKTGTVESSGPSKIYVLHALEDMANVPTGRSIRISQAMMSYCTRLMEKYGEDYKAMARDPKNYYQDTPKQIRKKINLFKSIPEQYNPYIKGKKTGEGSTNECMDTR</sequence>
<reference evidence="5" key="1">
    <citation type="submission" date="2022-11" db="UniProtKB">
        <authorList>
            <consortium name="EnsemblMetazoa"/>
        </authorList>
    </citation>
    <scope>IDENTIFICATION</scope>
</reference>
<dbReference type="RefSeq" id="XP_038045490.1">
    <property type="nucleotide sequence ID" value="XM_038189562.1"/>
</dbReference>
<protein>
    <recommendedName>
        <fullName evidence="3">Nucleolar protein 16</fullName>
    </recommendedName>
</protein>
<proteinExistence type="inferred from homology"/>
<dbReference type="EnsemblMetazoa" id="XM_038189562.1">
    <property type="protein sequence ID" value="XP_038045490.1"/>
    <property type="gene ID" value="LOC119720050"/>
</dbReference>
<dbReference type="InterPro" id="IPR019002">
    <property type="entry name" value="Ribosome_biogenesis_Nop16"/>
</dbReference>
<dbReference type="OrthoDB" id="285729at2759"/>
<keyword evidence="6" id="KW-1185">Reference proteome</keyword>
<evidence type="ECO:0000256" key="1">
    <source>
        <dbReference type="ARBA" id="ARBA00004604"/>
    </source>
</evidence>
<organism evidence="5 6">
    <name type="scientific">Patiria miniata</name>
    <name type="common">Bat star</name>
    <name type="synonym">Asterina miniata</name>
    <dbReference type="NCBI Taxonomy" id="46514"/>
    <lineage>
        <taxon>Eukaryota</taxon>
        <taxon>Metazoa</taxon>
        <taxon>Echinodermata</taxon>
        <taxon>Eleutherozoa</taxon>
        <taxon>Asterozoa</taxon>
        <taxon>Asteroidea</taxon>
        <taxon>Valvatacea</taxon>
        <taxon>Valvatida</taxon>
        <taxon>Asterinidae</taxon>
        <taxon>Patiria</taxon>
    </lineage>
</organism>
<accession>A0A913Z441</accession>
<evidence type="ECO:0000256" key="2">
    <source>
        <dbReference type="ARBA" id="ARBA00008479"/>
    </source>
</evidence>
<evidence type="ECO:0000256" key="3">
    <source>
        <dbReference type="ARBA" id="ARBA00015522"/>
    </source>
</evidence>
<keyword evidence="4" id="KW-0539">Nucleus</keyword>